<dbReference type="InterPro" id="IPR018376">
    <property type="entry name" value="Enoyl-CoA_hyd/isom_CS"/>
</dbReference>
<name>A0ABY5DPZ2_9ACTN</name>
<dbReference type="CDD" id="cd06558">
    <property type="entry name" value="crotonase-like"/>
    <property type="match status" value="1"/>
</dbReference>
<dbReference type="SUPFAM" id="SSF52096">
    <property type="entry name" value="ClpP/crotonase"/>
    <property type="match status" value="1"/>
</dbReference>
<dbReference type="PANTHER" id="PTHR43802">
    <property type="entry name" value="ENOYL-COA HYDRATASE"/>
    <property type="match status" value="1"/>
</dbReference>
<comment type="similarity">
    <text evidence="1 2">Belongs to the enoyl-CoA hydratase/isomerase family.</text>
</comment>
<keyword evidence="4" id="KW-1185">Reference proteome</keyword>
<dbReference type="Proteomes" id="UP001056035">
    <property type="component" value="Chromosome"/>
</dbReference>
<protein>
    <submittedName>
        <fullName evidence="3">Enoyl-CoA hydratase/isomerase family protein</fullName>
    </submittedName>
</protein>
<dbReference type="Gene3D" id="3.90.226.10">
    <property type="entry name" value="2-enoyl-CoA Hydratase, Chain A, domain 1"/>
    <property type="match status" value="1"/>
</dbReference>
<dbReference type="RefSeq" id="WP_254569384.1">
    <property type="nucleotide sequence ID" value="NZ_CP098502.1"/>
</dbReference>
<dbReference type="PROSITE" id="PS00166">
    <property type="entry name" value="ENOYL_COA_HYDRATASE"/>
    <property type="match status" value="1"/>
</dbReference>
<dbReference type="EMBL" id="CP098502">
    <property type="protein sequence ID" value="UTI62649.1"/>
    <property type="molecule type" value="Genomic_DNA"/>
</dbReference>
<reference evidence="3 4" key="1">
    <citation type="submission" date="2022-06" db="EMBL/GenBank/DDBJ databases">
        <title>Paraconexibacter antarcticus.</title>
        <authorList>
            <person name="Kim C.S."/>
        </authorList>
    </citation>
    <scope>NUCLEOTIDE SEQUENCE [LARGE SCALE GENOMIC DNA]</scope>
    <source>
        <strain evidence="3 4">02-257</strain>
    </source>
</reference>
<dbReference type="Pfam" id="PF00378">
    <property type="entry name" value="ECH_1"/>
    <property type="match status" value="1"/>
</dbReference>
<evidence type="ECO:0000313" key="4">
    <source>
        <dbReference type="Proteomes" id="UP001056035"/>
    </source>
</evidence>
<evidence type="ECO:0000256" key="2">
    <source>
        <dbReference type="RuleBase" id="RU003707"/>
    </source>
</evidence>
<dbReference type="InterPro" id="IPR001753">
    <property type="entry name" value="Enoyl-CoA_hydra/iso"/>
</dbReference>
<accession>A0ABY5DPZ2</accession>
<organism evidence="3 4">
    <name type="scientific">Paraconexibacter antarcticus</name>
    <dbReference type="NCBI Taxonomy" id="2949664"/>
    <lineage>
        <taxon>Bacteria</taxon>
        <taxon>Bacillati</taxon>
        <taxon>Actinomycetota</taxon>
        <taxon>Thermoleophilia</taxon>
        <taxon>Solirubrobacterales</taxon>
        <taxon>Paraconexibacteraceae</taxon>
        <taxon>Paraconexibacter</taxon>
    </lineage>
</organism>
<proteinExistence type="inferred from homology"/>
<evidence type="ECO:0000256" key="1">
    <source>
        <dbReference type="ARBA" id="ARBA00005254"/>
    </source>
</evidence>
<gene>
    <name evidence="3" type="ORF">NBH00_14915</name>
</gene>
<evidence type="ECO:0000313" key="3">
    <source>
        <dbReference type="EMBL" id="UTI62649.1"/>
    </source>
</evidence>
<dbReference type="InterPro" id="IPR029045">
    <property type="entry name" value="ClpP/crotonase-like_dom_sf"/>
</dbReference>
<sequence length="264" mass="29244">MSVVLYEVRDQIAYITLNRPDKHNAISTEVDDALFEAWSAFAADDEARVAILSGNGRNFCAGADLHDHVDQWLEAGPELGRKVLDKGFAGRITRGLHRTPKPIIAALHGWIIGGGIELCLAADMRVCADDANFGFFHMRRGMHFGDGGIVRLVNTCGVGIAMELELLGEPITAERALQVHLVNRLVPADEVMATAEDMARKIIRNPRSAVESAKDTILEVIGRQLDDQLRIEALYSYSVMGDPEIHEKKDEFLERRDADRATTR</sequence>
<dbReference type="PANTHER" id="PTHR43802:SF1">
    <property type="entry name" value="IP11341P-RELATED"/>
    <property type="match status" value="1"/>
</dbReference>